<evidence type="ECO:0000313" key="7">
    <source>
        <dbReference type="EMBL" id="KON30893.1"/>
    </source>
</evidence>
<evidence type="ECO:0000259" key="6">
    <source>
        <dbReference type="Pfam" id="PF00828"/>
    </source>
</evidence>
<organism evidence="7 8">
    <name type="scientific">miscellaneous Crenarchaeota group-15 archaeon DG-45</name>
    <dbReference type="NCBI Taxonomy" id="1685127"/>
    <lineage>
        <taxon>Archaea</taxon>
        <taxon>Candidatus Bathyarchaeota</taxon>
        <taxon>MCG-15</taxon>
    </lineage>
</organism>
<feature type="region of interest" description="Disordered" evidence="5">
    <location>
        <begin position="1"/>
        <end position="24"/>
    </location>
</feature>
<dbReference type="GO" id="GO:0003735">
    <property type="term" value="F:structural constituent of ribosome"/>
    <property type="evidence" value="ECO:0007669"/>
    <property type="project" value="TreeGrafter"/>
</dbReference>
<evidence type="ECO:0000256" key="3">
    <source>
        <dbReference type="ARBA" id="ARBA00023274"/>
    </source>
</evidence>
<sequence>MGYGRVGQHRKSGGRGGKGKAGGRKHFWIRTVKYEPDRYRSIGFKPPSALRPSPETINVGELEDLALRALGADQLRNRDGPLEIDLAKMGYGKLLGQGEVGMPLRLRVTAYTPAALEKVEAAGGAIVEPE</sequence>
<dbReference type="PANTHER" id="PTHR11721:SF3">
    <property type="entry name" value="LARGE RIBOSOMAL SUBUNIT PROTEIN UL15"/>
    <property type="match status" value="1"/>
</dbReference>
<evidence type="ECO:0000256" key="5">
    <source>
        <dbReference type="SAM" id="MobiDB-lite"/>
    </source>
</evidence>
<dbReference type="SUPFAM" id="SSF52080">
    <property type="entry name" value="Ribosomal proteins L15p and L18e"/>
    <property type="match status" value="1"/>
</dbReference>
<name>A0A0M0BQN4_9ARCH</name>
<dbReference type="Pfam" id="PF00828">
    <property type="entry name" value="Ribosomal_L27A"/>
    <property type="match status" value="1"/>
</dbReference>
<feature type="domain" description="Large ribosomal subunit protein uL15/eL18" evidence="6">
    <location>
        <begin position="56"/>
        <end position="127"/>
    </location>
</feature>
<dbReference type="InterPro" id="IPR027386">
    <property type="entry name" value="Rbsml_uL15_N"/>
</dbReference>
<dbReference type="Gene3D" id="4.10.990.10">
    <property type="match status" value="1"/>
</dbReference>
<keyword evidence="3" id="KW-0687">Ribonucleoprotein</keyword>
<reference evidence="7 8" key="1">
    <citation type="submission" date="2015-06" db="EMBL/GenBank/DDBJ databases">
        <title>New insights into the roles of widespread benthic archaea in carbon and nitrogen cycling.</title>
        <authorList>
            <person name="Lazar C.S."/>
            <person name="Baker B.J."/>
            <person name="Seitz K.W."/>
            <person name="Hyde A.S."/>
            <person name="Dick G.J."/>
            <person name="Hinrichs K.-U."/>
            <person name="Teske A.P."/>
        </authorList>
    </citation>
    <scope>NUCLEOTIDE SEQUENCE [LARGE SCALE GENOMIC DNA]</scope>
    <source>
        <strain evidence="7">DG-45</strain>
    </source>
</reference>
<comment type="similarity">
    <text evidence="1">Belongs to the universal ribosomal protein uL15 family.</text>
</comment>
<comment type="caution">
    <text evidence="7">The sequence shown here is derived from an EMBL/GenBank/DDBJ whole genome shotgun (WGS) entry which is preliminary data.</text>
</comment>
<dbReference type="EMBL" id="LFWZ01000019">
    <property type="protein sequence ID" value="KON30893.1"/>
    <property type="molecule type" value="Genomic_DNA"/>
</dbReference>
<dbReference type="Proteomes" id="UP000037210">
    <property type="component" value="Unassembled WGS sequence"/>
</dbReference>
<keyword evidence="2" id="KW-0689">Ribosomal protein</keyword>
<dbReference type="PANTHER" id="PTHR11721">
    <property type="entry name" value="60S RIBOSOMAL PROTEIN L27A"/>
    <property type="match status" value="1"/>
</dbReference>
<evidence type="ECO:0000256" key="1">
    <source>
        <dbReference type="ARBA" id="ARBA00007320"/>
    </source>
</evidence>
<evidence type="ECO:0000313" key="8">
    <source>
        <dbReference type="Proteomes" id="UP000037210"/>
    </source>
</evidence>
<dbReference type="Gene3D" id="3.100.10.10">
    <property type="match status" value="1"/>
</dbReference>
<dbReference type="AlphaFoldDB" id="A0A0M0BQN4"/>
<dbReference type="InterPro" id="IPR036227">
    <property type="entry name" value="Ribosomal_uL15/eL18_sf"/>
</dbReference>
<proteinExistence type="inferred from homology"/>
<feature type="compositionally biased region" description="Basic residues" evidence="5">
    <location>
        <begin position="7"/>
        <end position="24"/>
    </location>
</feature>
<accession>A0A0M0BQN4</accession>
<protein>
    <recommendedName>
        <fullName evidence="4">50S ribosomal protein L15</fullName>
    </recommendedName>
</protein>
<gene>
    <name evidence="7" type="ORF">AC482_02565</name>
</gene>
<dbReference type="GO" id="GO:0022625">
    <property type="term" value="C:cytosolic large ribosomal subunit"/>
    <property type="evidence" value="ECO:0007669"/>
    <property type="project" value="TreeGrafter"/>
</dbReference>
<dbReference type="InterPro" id="IPR021131">
    <property type="entry name" value="Ribosomal_uL15/eL18"/>
</dbReference>
<evidence type="ECO:0000256" key="4">
    <source>
        <dbReference type="ARBA" id="ARBA00035497"/>
    </source>
</evidence>
<evidence type="ECO:0000256" key="2">
    <source>
        <dbReference type="ARBA" id="ARBA00022980"/>
    </source>
</evidence>